<keyword evidence="2" id="KW-1185">Reference proteome</keyword>
<gene>
    <name evidence="1" type="ORF">HT134_04215</name>
</gene>
<sequence length="71" mass="7559">MAGRLGAGGQGIVYEAYAEDGRRAAIKVLHGDQAASLAREVAAAQRVAAFCTAPVIEARLDGPRPWRWLKP</sequence>
<dbReference type="AlphaFoldDB" id="A0A7Y6ILX3"/>
<proteinExistence type="predicted"/>
<dbReference type="Proteomes" id="UP000546126">
    <property type="component" value="Unassembled WGS sequence"/>
</dbReference>
<dbReference type="RefSeq" id="WP_175598897.1">
    <property type="nucleotide sequence ID" value="NZ_JABWGO010000001.1"/>
</dbReference>
<evidence type="ECO:0000313" key="2">
    <source>
        <dbReference type="Proteomes" id="UP000546126"/>
    </source>
</evidence>
<reference evidence="1 2" key="1">
    <citation type="submission" date="2020-06" db="EMBL/GenBank/DDBJ databases">
        <authorList>
            <person name="Chanama M."/>
        </authorList>
    </citation>
    <scope>NUCLEOTIDE SEQUENCE [LARGE SCALE GENOMIC DNA]</scope>
    <source>
        <strain evidence="1 2">TBRC6557</strain>
    </source>
</reference>
<protein>
    <recommendedName>
        <fullName evidence="3">Protein kinase domain-containing protein</fullName>
    </recommendedName>
</protein>
<evidence type="ECO:0008006" key="3">
    <source>
        <dbReference type="Google" id="ProtNLM"/>
    </source>
</evidence>
<evidence type="ECO:0000313" key="1">
    <source>
        <dbReference type="EMBL" id="NUW39339.1"/>
    </source>
</evidence>
<dbReference type="EMBL" id="JABWGO010000001">
    <property type="protein sequence ID" value="NUW39339.1"/>
    <property type="molecule type" value="Genomic_DNA"/>
</dbReference>
<accession>A0A7Y6ILX3</accession>
<dbReference type="InterPro" id="IPR011009">
    <property type="entry name" value="Kinase-like_dom_sf"/>
</dbReference>
<dbReference type="SUPFAM" id="SSF56112">
    <property type="entry name" value="Protein kinase-like (PK-like)"/>
    <property type="match status" value="1"/>
</dbReference>
<comment type="caution">
    <text evidence="1">The sequence shown here is derived from an EMBL/GenBank/DDBJ whole genome shotgun (WGS) entry which is preliminary data.</text>
</comment>
<name>A0A7Y6ILX3_9ACTN</name>
<dbReference type="Gene3D" id="3.30.200.20">
    <property type="entry name" value="Phosphorylase Kinase, domain 1"/>
    <property type="match status" value="1"/>
</dbReference>
<organism evidence="1 2">
    <name type="scientific">Nonomuraea rhodomycinica</name>
    <dbReference type="NCBI Taxonomy" id="1712872"/>
    <lineage>
        <taxon>Bacteria</taxon>
        <taxon>Bacillati</taxon>
        <taxon>Actinomycetota</taxon>
        <taxon>Actinomycetes</taxon>
        <taxon>Streptosporangiales</taxon>
        <taxon>Streptosporangiaceae</taxon>
        <taxon>Nonomuraea</taxon>
    </lineage>
</organism>